<organism evidence="4 5">
    <name type="scientific">Candidatus Opimibacter skivensis</name>
    <dbReference type="NCBI Taxonomy" id="2982028"/>
    <lineage>
        <taxon>Bacteria</taxon>
        <taxon>Pseudomonadati</taxon>
        <taxon>Bacteroidota</taxon>
        <taxon>Saprospiria</taxon>
        <taxon>Saprospirales</taxon>
        <taxon>Saprospiraceae</taxon>
        <taxon>Candidatus Opimibacter</taxon>
    </lineage>
</organism>
<evidence type="ECO:0000313" key="4">
    <source>
        <dbReference type="EMBL" id="MBK9981032.1"/>
    </source>
</evidence>
<dbReference type="Pfam" id="PF03061">
    <property type="entry name" value="4HBT"/>
    <property type="match status" value="1"/>
</dbReference>
<dbReference type="SUPFAM" id="SSF54637">
    <property type="entry name" value="Thioesterase/thiol ester dehydrase-isomerase"/>
    <property type="match status" value="1"/>
</dbReference>
<gene>
    <name evidence="4" type="ORF">IPP15_01175</name>
</gene>
<dbReference type="InterPro" id="IPR029069">
    <property type="entry name" value="HotDog_dom_sf"/>
</dbReference>
<name>A0A9D7SQ57_9BACT</name>
<keyword evidence="2" id="KW-0378">Hydrolase</keyword>
<protein>
    <submittedName>
        <fullName evidence="4">Hotdog fold thioesterase</fullName>
    </submittedName>
</protein>
<dbReference type="InterPro" id="IPR006683">
    <property type="entry name" value="Thioestr_dom"/>
</dbReference>
<evidence type="ECO:0000256" key="2">
    <source>
        <dbReference type="ARBA" id="ARBA00022801"/>
    </source>
</evidence>
<proteinExistence type="inferred from homology"/>
<reference evidence="4 5" key="1">
    <citation type="submission" date="2020-10" db="EMBL/GenBank/DDBJ databases">
        <title>Connecting structure to function with the recovery of over 1000 high-quality activated sludge metagenome-assembled genomes encoding full-length rRNA genes using long-read sequencing.</title>
        <authorList>
            <person name="Singleton C.M."/>
            <person name="Petriglieri F."/>
            <person name="Kristensen J.M."/>
            <person name="Kirkegaard R.H."/>
            <person name="Michaelsen T.Y."/>
            <person name="Andersen M.H."/>
            <person name="Karst S.M."/>
            <person name="Dueholm M.S."/>
            <person name="Nielsen P.H."/>
            <person name="Albertsen M."/>
        </authorList>
    </citation>
    <scope>NUCLEOTIDE SEQUENCE [LARGE SCALE GENOMIC DNA]</scope>
    <source>
        <strain evidence="4">Ribe_18-Q3-R11-54_MAXAC.273</strain>
    </source>
</reference>
<accession>A0A9D7SQ57</accession>
<dbReference type="EMBL" id="JADKGY010000001">
    <property type="protein sequence ID" value="MBK9981032.1"/>
    <property type="molecule type" value="Genomic_DNA"/>
</dbReference>
<comment type="similarity">
    <text evidence="1">Belongs to the thioesterase PaaI family.</text>
</comment>
<dbReference type="Proteomes" id="UP000808337">
    <property type="component" value="Unassembled WGS sequence"/>
</dbReference>
<evidence type="ECO:0000256" key="1">
    <source>
        <dbReference type="ARBA" id="ARBA00008324"/>
    </source>
</evidence>
<feature type="domain" description="Thioesterase" evidence="3">
    <location>
        <begin position="49"/>
        <end position="125"/>
    </location>
</feature>
<dbReference type="PANTHER" id="PTHR43240">
    <property type="entry name" value="1,4-DIHYDROXY-2-NAPHTHOYL-COA THIOESTERASE 1"/>
    <property type="match status" value="1"/>
</dbReference>
<dbReference type="GO" id="GO:0005829">
    <property type="term" value="C:cytosol"/>
    <property type="evidence" value="ECO:0007669"/>
    <property type="project" value="TreeGrafter"/>
</dbReference>
<comment type="caution">
    <text evidence="4">The sequence shown here is derived from an EMBL/GenBank/DDBJ whole genome shotgun (WGS) entry which is preliminary data.</text>
</comment>
<dbReference type="PANTHER" id="PTHR43240:SF5">
    <property type="entry name" value="1,4-DIHYDROXY-2-NAPHTHOYL-COA THIOESTERASE 1"/>
    <property type="match status" value="1"/>
</dbReference>
<dbReference type="AlphaFoldDB" id="A0A9D7SQ57"/>
<sequence length="139" mass="15517">MIWKSEINLDSLNKYPEYLGSFLGIKFTDWSENSLTATMPINEKTRQPFGILHGGASVVLAETIGTFASSLVIDTNEFVCVGLEINANHLRPVSSGEVRGVCSPIHLGNKTHVWDIRLYSDQDKIFCISRFTVAIIDKR</sequence>
<dbReference type="CDD" id="cd03443">
    <property type="entry name" value="PaaI_thioesterase"/>
    <property type="match status" value="1"/>
</dbReference>
<evidence type="ECO:0000259" key="3">
    <source>
        <dbReference type="Pfam" id="PF03061"/>
    </source>
</evidence>
<dbReference type="NCBIfam" id="TIGR00369">
    <property type="entry name" value="unchar_dom_1"/>
    <property type="match status" value="1"/>
</dbReference>
<dbReference type="Gene3D" id="3.10.129.10">
    <property type="entry name" value="Hotdog Thioesterase"/>
    <property type="match status" value="1"/>
</dbReference>
<evidence type="ECO:0000313" key="5">
    <source>
        <dbReference type="Proteomes" id="UP000808337"/>
    </source>
</evidence>
<dbReference type="InterPro" id="IPR003736">
    <property type="entry name" value="PAAI_dom"/>
</dbReference>
<dbReference type="GO" id="GO:0061522">
    <property type="term" value="F:1,4-dihydroxy-2-naphthoyl-CoA thioesterase activity"/>
    <property type="evidence" value="ECO:0007669"/>
    <property type="project" value="TreeGrafter"/>
</dbReference>